<reference evidence="3" key="1">
    <citation type="journal article" date="2003" name="Appl. Microbiol. Biotechnol.">
        <title>The Corynebacterium glutamicum genome: features and impacts on biotechnological processes.</title>
        <authorList>
            <person name="Ikeda M."/>
            <person name="Nakagawa S."/>
        </authorList>
    </citation>
    <scope>NUCLEOTIDE SEQUENCE [LARGE SCALE GENOMIC DNA]</scope>
    <source>
        <strain evidence="3">ATCC 13032 / DSM 20300 / BCRC 11384 / JCM 1318 / LMG 3730 / NCIMB 10025</strain>
    </source>
</reference>
<dbReference type="KEGG" id="cgl:Cgl1009"/>
<dbReference type="AlphaFoldDB" id="Q8NRN9"/>
<dbReference type="BioCyc" id="CORYNE:G18NG-10581-MONOMER"/>
<evidence type="ECO:0000313" key="2">
    <source>
        <dbReference type="EMBL" id="BAB98402.1"/>
    </source>
</evidence>
<dbReference type="EMBL" id="BA000036">
    <property type="protein sequence ID" value="BAB98402.1"/>
    <property type="molecule type" value="Genomic_DNA"/>
</dbReference>
<sequence>MVATTPGKEAHPMAFGFFSRRKKKNKDKNPNENSAVPAHSEDSPQEVFEGNGRQVGDPIEQQVDRDAKGRLTAADFLPDADLPQLNRSRANMLRRELEYRFSLQNAHINIDGNTAMIQRSDGGAAHVSLRTLAMNAAGLDNFDQLPELVESFVHGTLADATLNDLSTADLYKALRLRLLPTPGEGDDLVEHGLDRESQIRDDSILRTFTSDMSIALVLDTEHAIRIQPLKELEEFDDLSALERAADRNTWQELYDANVDASFVDAESDSEGSSFWAFESNSYYLGSAPLFLNDLLAKWAPDLDQSDGVIFAVPDRDLLIARPVTTGEDLMNGITAMVRIAMRFGLGNPTSISPRLHLLRDNQVTTFTDFRVVSPEMEAEWEDSAFDAPPAGAIGIEVRPDPYLMERLQQGGFGDFGDFGKPRDLDM</sequence>
<protein>
    <submittedName>
        <fullName evidence="2">Uncharacterized protein</fullName>
    </submittedName>
</protein>
<dbReference type="eggNOG" id="ENOG5030ICK">
    <property type="taxonomic scope" value="Bacteria"/>
</dbReference>
<dbReference type="Proteomes" id="UP000000582">
    <property type="component" value="Chromosome"/>
</dbReference>
<feature type="region of interest" description="Disordered" evidence="1">
    <location>
        <begin position="1"/>
        <end position="56"/>
    </location>
</feature>
<dbReference type="OrthoDB" id="4392217at2"/>
<evidence type="ECO:0000256" key="1">
    <source>
        <dbReference type="SAM" id="MobiDB-lite"/>
    </source>
</evidence>
<proteinExistence type="predicted"/>
<name>Q8NRN9_CORGL</name>
<gene>
    <name evidence="2" type="ordered locus">Cgl1009</name>
</gene>
<accession>Q8NRN9</accession>
<dbReference type="HOGENOM" id="CLU_047808_0_0_11"/>
<keyword evidence="3" id="KW-1185">Reference proteome</keyword>
<evidence type="ECO:0000313" key="3">
    <source>
        <dbReference type="Proteomes" id="UP000000582"/>
    </source>
</evidence>
<dbReference type="PATRIC" id="fig|196627.13.peg.989"/>
<organism evidence="2 3">
    <name type="scientific">Corynebacterium glutamicum (strain ATCC 13032 / DSM 20300 / JCM 1318 / BCRC 11384 / CCUG 27702 / LMG 3730 / NBRC 12168 / NCIMB 10025 / NRRL B-2784 / 534)</name>
    <dbReference type="NCBI Taxonomy" id="196627"/>
    <lineage>
        <taxon>Bacteria</taxon>
        <taxon>Bacillati</taxon>
        <taxon>Actinomycetota</taxon>
        <taxon>Actinomycetes</taxon>
        <taxon>Mycobacteriales</taxon>
        <taxon>Corynebacteriaceae</taxon>
        <taxon>Corynebacterium</taxon>
    </lineage>
</organism>